<evidence type="ECO:0000256" key="6">
    <source>
        <dbReference type="SAM" id="Phobius"/>
    </source>
</evidence>
<protein>
    <submittedName>
        <fullName evidence="7">Colicin V production protein</fullName>
    </submittedName>
</protein>
<dbReference type="eggNOG" id="COG1286">
    <property type="taxonomic scope" value="Bacteria"/>
</dbReference>
<evidence type="ECO:0000256" key="1">
    <source>
        <dbReference type="ARBA" id="ARBA00004141"/>
    </source>
</evidence>
<evidence type="ECO:0000256" key="4">
    <source>
        <dbReference type="ARBA" id="ARBA00023136"/>
    </source>
</evidence>
<evidence type="ECO:0000256" key="2">
    <source>
        <dbReference type="ARBA" id="ARBA00022692"/>
    </source>
</evidence>
<organism evidence="7 8">
    <name type="scientific">Flavobacterium reichenbachii</name>
    <dbReference type="NCBI Taxonomy" id="362418"/>
    <lineage>
        <taxon>Bacteria</taxon>
        <taxon>Pseudomonadati</taxon>
        <taxon>Bacteroidota</taxon>
        <taxon>Flavobacteriia</taxon>
        <taxon>Flavobacteriales</taxon>
        <taxon>Flavobacteriaceae</taxon>
        <taxon>Flavobacterium</taxon>
    </lineage>
</organism>
<dbReference type="OrthoDB" id="9799585at2"/>
<proteinExistence type="predicted"/>
<name>A0A085ZJX6_9FLAO</name>
<dbReference type="GO" id="GO:0016020">
    <property type="term" value="C:membrane"/>
    <property type="evidence" value="ECO:0007669"/>
    <property type="project" value="UniProtKB-SubCell"/>
</dbReference>
<dbReference type="RefSeq" id="WP_035681400.1">
    <property type="nucleotide sequence ID" value="NZ_JPRL01000001.1"/>
</dbReference>
<dbReference type="AlphaFoldDB" id="A0A085ZJX6"/>
<dbReference type="PANTHER" id="PTHR37306:SF1">
    <property type="entry name" value="COLICIN V PRODUCTION PROTEIN"/>
    <property type="match status" value="1"/>
</dbReference>
<dbReference type="GO" id="GO:0009403">
    <property type="term" value="P:toxin biosynthetic process"/>
    <property type="evidence" value="ECO:0007669"/>
    <property type="project" value="InterPro"/>
</dbReference>
<comment type="caution">
    <text evidence="7">The sequence shown here is derived from an EMBL/GenBank/DDBJ whole genome shotgun (WGS) entry which is preliminary data.</text>
</comment>
<reference evidence="7 8" key="1">
    <citation type="submission" date="2014-07" db="EMBL/GenBank/DDBJ databases">
        <title>Genome of Flavobacterium reichenbachii LMG 25512.</title>
        <authorList>
            <person name="Stropko S.J."/>
            <person name="Pipes S.E."/>
            <person name="Newman J.D."/>
        </authorList>
    </citation>
    <scope>NUCLEOTIDE SEQUENCE [LARGE SCALE GENOMIC DNA]</scope>
    <source>
        <strain evidence="7 8">LMG 25512</strain>
    </source>
</reference>
<keyword evidence="4 6" id="KW-0472">Membrane</keyword>
<dbReference type="Pfam" id="PF02674">
    <property type="entry name" value="Colicin_V"/>
    <property type="match status" value="1"/>
</dbReference>
<feature type="region of interest" description="Disordered" evidence="5">
    <location>
        <begin position="167"/>
        <end position="187"/>
    </location>
</feature>
<sequence length="187" mass="21350">MSFFDIIVGALLCYSLYKGIKNGLFVEVASFISLLLGIYLAIKFSSLMTGIISKHVSWNPTNIQLTAFILTFILVVIGVYFLAKILTGIADFAMLGWLNKLGGGFFRILKTILILSIFIALFEKINFNNTFAKKETLDHYIFYNPVKKVAAFVYPSIEKWYETFKKEHSEKPEEKENESKQKPAESY</sequence>
<gene>
    <name evidence="7" type="ORF">IW19_03975</name>
</gene>
<dbReference type="InterPro" id="IPR003825">
    <property type="entry name" value="Colicin-V_CvpA"/>
</dbReference>
<evidence type="ECO:0000256" key="5">
    <source>
        <dbReference type="SAM" id="MobiDB-lite"/>
    </source>
</evidence>
<evidence type="ECO:0000256" key="3">
    <source>
        <dbReference type="ARBA" id="ARBA00022989"/>
    </source>
</evidence>
<evidence type="ECO:0000313" key="7">
    <source>
        <dbReference type="EMBL" id="KFF04740.1"/>
    </source>
</evidence>
<feature type="transmembrane region" description="Helical" evidence="6">
    <location>
        <begin position="63"/>
        <end position="83"/>
    </location>
</feature>
<feature type="transmembrane region" description="Helical" evidence="6">
    <location>
        <begin position="24"/>
        <end position="42"/>
    </location>
</feature>
<keyword evidence="3 6" id="KW-1133">Transmembrane helix</keyword>
<dbReference type="EMBL" id="JPRL01000001">
    <property type="protein sequence ID" value="KFF04740.1"/>
    <property type="molecule type" value="Genomic_DNA"/>
</dbReference>
<accession>A0A085ZJX6</accession>
<comment type="subcellular location">
    <subcellularLocation>
        <location evidence="1">Membrane</location>
        <topology evidence="1">Multi-pass membrane protein</topology>
    </subcellularLocation>
</comment>
<keyword evidence="2 6" id="KW-0812">Transmembrane</keyword>
<keyword evidence="8" id="KW-1185">Reference proteome</keyword>
<dbReference type="PANTHER" id="PTHR37306">
    <property type="entry name" value="COLICIN V PRODUCTION PROTEIN"/>
    <property type="match status" value="1"/>
</dbReference>
<dbReference type="Proteomes" id="UP000028715">
    <property type="component" value="Unassembled WGS sequence"/>
</dbReference>
<feature type="transmembrane region" description="Helical" evidence="6">
    <location>
        <begin position="103"/>
        <end position="122"/>
    </location>
</feature>
<evidence type="ECO:0000313" key="8">
    <source>
        <dbReference type="Proteomes" id="UP000028715"/>
    </source>
</evidence>
<dbReference type="STRING" id="362418.IW19_03975"/>